<dbReference type="Proteomes" id="UP000515158">
    <property type="component" value="Unplaced"/>
</dbReference>
<dbReference type="SMART" id="SM00320">
    <property type="entry name" value="WD40"/>
    <property type="match status" value="2"/>
</dbReference>
<dbReference type="Gene3D" id="2.130.10.10">
    <property type="entry name" value="YVTN repeat-like/Quinoprotein amine dehydrogenase"/>
    <property type="match status" value="1"/>
</dbReference>
<dbReference type="InterPro" id="IPR042411">
    <property type="entry name" value="WDR27"/>
</dbReference>
<evidence type="ECO:0000313" key="2">
    <source>
        <dbReference type="Proteomes" id="UP000515158"/>
    </source>
</evidence>
<dbReference type="GeneID" id="117651194"/>
<gene>
    <name evidence="3" type="primary">LOC117651194</name>
</gene>
<dbReference type="OrthoDB" id="6429178at2759"/>
<evidence type="ECO:0000256" key="1">
    <source>
        <dbReference type="SAM" id="MobiDB-lite"/>
    </source>
</evidence>
<sequence>MILLVDSREAIPEFINFTKCNPVSTENGFLVSVQSSSLMIWIEDNKVVLDTGHGLPITTVCVSASSNPYVCSCSDDKVIMWSLEDFSSNHNSRTPNPGLLVGLELGSISDCSISCDNTWLALCRESDVLIVRLQHTDGVLNAVSHHATLESPGEAPSFCRFSPMVANLLVTADDSNTFKVWDTQSGQVVHHAALGGWHRISFCEFVLCGSHQGHLLVGSNRGVLHLFSVSISKPPRGMGHVSATPPSRSSVSVTADDLGVVANTEKGSKSGNDHITASRLPATPPGMPPSTPPAGPPACPCETRL</sequence>
<organism evidence="3">
    <name type="scientific">Thrips palmi</name>
    <name type="common">Melon thrips</name>
    <dbReference type="NCBI Taxonomy" id="161013"/>
    <lineage>
        <taxon>Eukaryota</taxon>
        <taxon>Metazoa</taxon>
        <taxon>Ecdysozoa</taxon>
        <taxon>Arthropoda</taxon>
        <taxon>Hexapoda</taxon>
        <taxon>Insecta</taxon>
        <taxon>Pterygota</taxon>
        <taxon>Neoptera</taxon>
        <taxon>Paraneoptera</taxon>
        <taxon>Thysanoptera</taxon>
        <taxon>Terebrantia</taxon>
        <taxon>Thripoidea</taxon>
        <taxon>Thripidae</taxon>
        <taxon>Thrips</taxon>
    </lineage>
</organism>
<keyword evidence="2" id="KW-1185">Reference proteome</keyword>
<protein>
    <submittedName>
        <fullName evidence="3">WD repeat-containing protein 27-like</fullName>
    </submittedName>
</protein>
<dbReference type="PANTHER" id="PTHR44525">
    <property type="entry name" value="WD REPEAT-CONTAINING PROTEIN 27"/>
    <property type="match status" value="1"/>
</dbReference>
<dbReference type="PANTHER" id="PTHR44525:SF1">
    <property type="entry name" value="WD REPEAT-CONTAINING PROTEIN 27"/>
    <property type="match status" value="1"/>
</dbReference>
<dbReference type="KEGG" id="tpal:117651194"/>
<dbReference type="SUPFAM" id="SSF50978">
    <property type="entry name" value="WD40 repeat-like"/>
    <property type="match status" value="1"/>
</dbReference>
<evidence type="ECO:0000313" key="3">
    <source>
        <dbReference type="RefSeq" id="XP_034250895.1"/>
    </source>
</evidence>
<feature type="compositionally biased region" description="Pro residues" evidence="1">
    <location>
        <begin position="282"/>
        <end position="299"/>
    </location>
</feature>
<dbReference type="AlphaFoldDB" id="A0A6P9A0E5"/>
<reference evidence="3" key="1">
    <citation type="submission" date="2025-08" db="UniProtKB">
        <authorList>
            <consortium name="RefSeq"/>
        </authorList>
    </citation>
    <scope>IDENTIFICATION</scope>
    <source>
        <tissue evidence="3">Total insect</tissue>
    </source>
</reference>
<accession>A0A6P9A0E5</accession>
<feature type="region of interest" description="Disordered" evidence="1">
    <location>
        <begin position="263"/>
        <end position="305"/>
    </location>
</feature>
<dbReference type="InterPro" id="IPR001680">
    <property type="entry name" value="WD40_rpt"/>
</dbReference>
<dbReference type="InParanoid" id="A0A6P9A0E5"/>
<dbReference type="InterPro" id="IPR015943">
    <property type="entry name" value="WD40/YVTN_repeat-like_dom_sf"/>
</dbReference>
<name>A0A6P9A0E5_THRPL</name>
<dbReference type="InterPro" id="IPR036322">
    <property type="entry name" value="WD40_repeat_dom_sf"/>
</dbReference>
<dbReference type="RefSeq" id="XP_034250895.1">
    <property type="nucleotide sequence ID" value="XM_034395004.1"/>
</dbReference>
<proteinExistence type="predicted"/>